<accession>A0AAV4RL71</accession>
<reference evidence="1 2" key="1">
    <citation type="submission" date="2021-06" db="EMBL/GenBank/DDBJ databases">
        <title>Caerostris darwini draft genome.</title>
        <authorList>
            <person name="Kono N."/>
            <person name="Arakawa K."/>
        </authorList>
    </citation>
    <scope>NUCLEOTIDE SEQUENCE [LARGE SCALE GENOMIC DNA]</scope>
</reference>
<evidence type="ECO:0000313" key="1">
    <source>
        <dbReference type="EMBL" id="GIY21616.1"/>
    </source>
</evidence>
<gene>
    <name evidence="1" type="ORF">CDAR_471421</name>
</gene>
<keyword evidence="2" id="KW-1185">Reference proteome</keyword>
<dbReference type="EMBL" id="BPLQ01006330">
    <property type="protein sequence ID" value="GIY21616.1"/>
    <property type="molecule type" value="Genomic_DNA"/>
</dbReference>
<sequence>MFNYRTGATYQIAHWFSDIGEPDSIPGRERHILMSSKRNRTARESEFEDNPFFDINSFDDGFDQHWVNAIKEKRTAEKGQTELVYRGKRNSSDYVRWYRPLCVCPLSSGHFSVPANTQDSLCATVRTDEKESGTAYWDVAPGRLDPRGVTHQKISCDHRRRWGLARKQMTKPDLSSCANTCWSFYLAWLHDYIPLYC</sequence>
<comment type="caution">
    <text evidence="1">The sequence shown here is derived from an EMBL/GenBank/DDBJ whole genome shotgun (WGS) entry which is preliminary data.</text>
</comment>
<organism evidence="1 2">
    <name type="scientific">Caerostris darwini</name>
    <dbReference type="NCBI Taxonomy" id="1538125"/>
    <lineage>
        <taxon>Eukaryota</taxon>
        <taxon>Metazoa</taxon>
        <taxon>Ecdysozoa</taxon>
        <taxon>Arthropoda</taxon>
        <taxon>Chelicerata</taxon>
        <taxon>Arachnida</taxon>
        <taxon>Araneae</taxon>
        <taxon>Araneomorphae</taxon>
        <taxon>Entelegynae</taxon>
        <taxon>Araneoidea</taxon>
        <taxon>Araneidae</taxon>
        <taxon>Caerostris</taxon>
    </lineage>
</organism>
<dbReference type="Proteomes" id="UP001054837">
    <property type="component" value="Unassembled WGS sequence"/>
</dbReference>
<evidence type="ECO:0000313" key="2">
    <source>
        <dbReference type="Proteomes" id="UP001054837"/>
    </source>
</evidence>
<name>A0AAV4RL71_9ARAC</name>
<proteinExistence type="predicted"/>
<dbReference type="AlphaFoldDB" id="A0AAV4RL71"/>
<protein>
    <submittedName>
        <fullName evidence="1">Uncharacterized protein</fullName>
    </submittedName>
</protein>